<dbReference type="InterPro" id="IPR049680">
    <property type="entry name" value="FLVCR1-2_SLC49-like"/>
</dbReference>
<evidence type="ECO:0000256" key="3">
    <source>
        <dbReference type="ARBA" id="ARBA00022989"/>
    </source>
</evidence>
<evidence type="ECO:0000256" key="1">
    <source>
        <dbReference type="ARBA" id="ARBA00004141"/>
    </source>
</evidence>
<evidence type="ECO:0000313" key="6">
    <source>
        <dbReference type="EMBL" id="KIL65843.1"/>
    </source>
</evidence>
<dbReference type="HOGENOM" id="CLU_023132_2_1_1"/>
<feature type="transmembrane region" description="Helical" evidence="5">
    <location>
        <begin position="47"/>
        <end position="67"/>
    </location>
</feature>
<comment type="subcellular location">
    <subcellularLocation>
        <location evidence="1">Membrane</location>
        <topology evidence="1">Multi-pass membrane protein</topology>
    </subcellularLocation>
</comment>
<dbReference type="InParanoid" id="A0A0C2XAI7"/>
<dbReference type="InterPro" id="IPR011701">
    <property type="entry name" value="MFS"/>
</dbReference>
<dbReference type="EMBL" id="KN818239">
    <property type="protein sequence ID" value="KIL65843.1"/>
    <property type="molecule type" value="Genomic_DNA"/>
</dbReference>
<reference evidence="6 7" key="1">
    <citation type="submission" date="2014-04" db="EMBL/GenBank/DDBJ databases">
        <title>Evolutionary Origins and Diversification of the Mycorrhizal Mutualists.</title>
        <authorList>
            <consortium name="DOE Joint Genome Institute"/>
            <consortium name="Mycorrhizal Genomics Consortium"/>
            <person name="Kohler A."/>
            <person name="Kuo A."/>
            <person name="Nagy L.G."/>
            <person name="Floudas D."/>
            <person name="Copeland A."/>
            <person name="Barry K.W."/>
            <person name="Cichocki N."/>
            <person name="Veneault-Fourrey C."/>
            <person name="LaButti K."/>
            <person name="Lindquist E.A."/>
            <person name="Lipzen A."/>
            <person name="Lundell T."/>
            <person name="Morin E."/>
            <person name="Murat C."/>
            <person name="Riley R."/>
            <person name="Ohm R."/>
            <person name="Sun H."/>
            <person name="Tunlid A."/>
            <person name="Henrissat B."/>
            <person name="Grigoriev I.V."/>
            <person name="Hibbett D.S."/>
            <person name="Martin F."/>
        </authorList>
    </citation>
    <scope>NUCLEOTIDE SEQUENCE [LARGE SCALE GENOMIC DNA]</scope>
    <source>
        <strain evidence="6 7">Koide BX008</strain>
    </source>
</reference>
<dbReference type="Pfam" id="PF07690">
    <property type="entry name" value="MFS_1"/>
    <property type="match status" value="1"/>
</dbReference>
<proteinExistence type="predicted"/>
<dbReference type="Proteomes" id="UP000054549">
    <property type="component" value="Unassembled WGS sequence"/>
</dbReference>
<feature type="transmembrane region" description="Helical" evidence="5">
    <location>
        <begin position="434"/>
        <end position="455"/>
    </location>
</feature>
<feature type="transmembrane region" description="Helical" evidence="5">
    <location>
        <begin position="402"/>
        <end position="422"/>
    </location>
</feature>
<evidence type="ECO:0000256" key="4">
    <source>
        <dbReference type="ARBA" id="ARBA00023136"/>
    </source>
</evidence>
<dbReference type="OrthoDB" id="422206at2759"/>
<keyword evidence="2 5" id="KW-0812">Transmembrane</keyword>
<feature type="transmembrane region" description="Helical" evidence="5">
    <location>
        <begin position="366"/>
        <end position="390"/>
    </location>
</feature>
<accession>A0A0C2XAI7</accession>
<evidence type="ECO:0000256" key="5">
    <source>
        <dbReference type="SAM" id="Phobius"/>
    </source>
</evidence>
<evidence type="ECO:0000256" key="2">
    <source>
        <dbReference type="ARBA" id="ARBA00022692"/>
    </source>
</evidence>
<evidence type="ECO:0008006" key="8">
    <source>
        <dbReference type="Google" id="ProtNLM"/>
    </source>
</evidence>
<organism evidence="6 7">
    <name type="scientific">Amanita muscaria (strain Koide BX008)</name>
    <dbReference type="NCBI Taxonomy" id="946122"/>
    <lineage>
        <taxon>Eukaryota</taxon>
        <taxon>Fungi</taxon>
        <taxon>Dikarya</taxon>
        <taxon>Basidiomycota</taxon>
        <taxon>Agaricomycotina</taxon>
        <taxon>Agaricomycetes</taxon>
        <taxon>Agaricomycetidae</taxon>
        <taxon>Agaricales</taxon>
        <taxon>Pluteineae</taxon>
        <taxon>Amanitaceae</taxon>
        <taxon>Amanita</taxon>
    </lineage>
</organism>
<dbReference type="PANTHER" id="PTHR10924:SF6">
    <property type="entry name" value="SOLUTE CARRIER FAMILY 49 MEMBER A3"/>
    <property type="match status" value="1"/>
</dbReference>
<dbReference type="GO" id="GO:0016020">
    <property type="term" value="C:membrane"/>
    <property type="evidence" value="ECO:0007669"/>
    <property type="project" value="UniProtKB-SubCell"/>
</dbReference>
<feature type="transmembrane region" description="Helical" evidence="5">
    <location>
        <begin position="273"/>
        <end position="298"/>
    </location>
</feature>
<keyword evidence="7" id="KW-1185">Reference proteome</keyword>
<name>A0A0C2XAI7_AMAMK</name>
<dbReference type="PANTHER" id="PTHR10924">
    <property type="entry name" value="MAJOR FACILITATOR SUPERFAMILY PROTEIN-RELATED"/>
    <property type="match status" value="1"/>
</dbReference>
<sequence length="479" mass="51410">MVEMLPYEGEISALDDEKAIFRSSSPIEPVKPLSQEEPVYRLYRQRFVGLAALVLLNIAAALSWTWFGPISNDAAEEFGISLNDVNWLGNIVACVYLPMALLIPSMVSKFGIGRCCQIAAVALIISSWVRYAGTIHTLSGGKAYGLLILGQVFSAIAQPIYQVIGSKYSETWFDLKGRTTATMVVAIANPVGCALGQLFSPMFSNTRQSILYLGVVSTAVTPLAFLVLSTPPTPPTYAASKPTGNFASLLRAIIGKINPSSDSYMSVRSRIDFALVTLIFGILVGATNSFSILTGQIFEPVGYDATTSGLFGACLLLTGIGAAAITAPLFDRVFTHHLAITIKVLVPPLSGAWLSLVWAVKPNNTGGLFAIMTILGITSITLLPVALELCADLTKNAEGSSAILWFMGNLIGIPFLLVQQALRAGSDASPPDNMQRALIFNGAFVMTTAGLVFLIQGRQERKRLDEEKLKDFVRDVSKS</sequence>
<keyword evidence="3 5" id="KW-1133">Transmembrane helix</keyword>
<feature type="transmembrane region" description="Helical" evidence="5">
    <location>
        <begin position="87"/>
        <end position="104"/>
    </location>
</feature>
<gene>
    <name evidence="6" type="ORF">M378DRAFT_1032878</name>
</gene>
<dbReference type="GO" id="GO:0022857">
    <property type="term" value="F:transmembrane transporter activity"/>
    <property type="evidence" value="ECO:0007669"/>
    <property type="project" value="InterPro"/>
</dbReference>
<feature type="transmembrane region" description="Helical" evidence="5">
    <location>
        <begin position="143"/>
        <end position="161"/>
    </location>
</feature>
<keyword evidence="4 5" id="KW-0472">Membrane</keyword>
<feature type="transmembrane region" description="Helical" evidence="5">
    <location>
        <begin position="310"/>
        <end position="330"/>
    </location>
</feature>
<protein>
    <recommendedName>
        <fullName evidence="8">MFS general substrate transporter</fullName>
    </recommendedName>
</protein>
<dbReference type="SUPFAM" id="SSF103473">
    <property type="entry name" value="MFS general substrate transporter"/>
    <property type="match status" value="1"/>
</dbReference>
<dbReference type="Gene3D" id="1.20.1250.20">
    <property type="entry name" value="MFS general substrate transporter like domains"/>
    <property type="match status" value="2"/>
</dbReference>
<feature type="transmembrane region" description="Helical" evidence="5">
    <location>
        <begin position="181"/>
        <end position="203"/>
    </location>
</feature>
<dbReference type="AlphaFoldDB" id="A0A0C2XAI7"/>
<feature type="transmembrane region" description="Helical" evidence="5">
    <location>
        <begin position="209"/>
        <end position="228"/>
    </location>
</feature>
<evidence type="ECO:0000313" key="7">
    <source>
        <dbReference type="Proteomes" id="UP000054549"/>
    </source>
</evidence>
<dbReference type="InterPro" id="IPR036259">
    <property type="entry name" value="MFS_trans_sf"/>
</dbReference>